<evidence type="ECO:0000313" key="3">
    <source>
        <dbReference type="Proteomes" id="UP000433575"/>
    </source>
</evidence>
<dbReference type="Proteomes" id="UP000433575">
    <property type="component" value="Unassembled WGS sequence"/>
</dbReference>
<evidence type="ECO:0000313" key="2">
    <source>
        <dbReference type="EMBL" id="MSC35091.1"/>
    </source>
</evidence>
<keyword evidence="4" id="KW-1185">Reference proteome</keyword>
<accession>A0A6N7SBN3</accession>
<protein>
    <submittedName>
        <fullName evidence="1">Uncharacterized protein</fullName>
    </submittedName>
</protein>
<comment type="caution">
    <text evidence="1">The sequence shown here is derived from an EMBL/GenBank/DDBJ whole genome shotgun (WGS) entry which is preliminary data.</text>
</comment>
<dbReference type="EMBL" id="WKPJ01000052">
    <property type="protein sequence ID" value="MSA91314.1"/>
    <property type="molecule type" value="Genomic_DNA"/>
</dbReference>
<reference evidence="3 4" key="1">
    <citation type="journal article" date="2019" name="Nat. Med.">
        <title>A library of human gut bacterial isolates paired with longitudinal multiomics data enables mechanistic microbiome research.</title>
        <authorList>
            <person name="Poyet M."/>
            <person name="Groussin M."/>
            <person name="Gibbons S.M."/>
            <person name="Avila-Pacheco J."/>
            <person name="Jiang X."/>
            <person name="Kearney S.M."/>
            <person name="Perrotta A.R."/>
            <person name="Berdy B."/>
            <person name="Zhao S."/>
            <person name="Lieberman T.D."/>
            <person name="Swanson P.K."/>
            <person name="Smith M."/>
            <person name="Roesemann S."/>
            <person name="Alexander J.E."/>
            <person name="Rich S.A."/>
            <person name="Livny J."/>
            <person name="Vlamakis H."/>
            <person name="Clish C."/>
            <person name="Bullock K."/>
            <person name="Deik A."/>
            <person name="Scott J."/>
            <person name="Pierce K.A."/>
            <person name="Xavier R.J."/>
            <person name="Alm E.J."/>
        </authorList>
    </citation>
    <scope>NUCLEOTIDE SEQUENCE [LARGE SCALE GENOMIC DNA]</scope>
    <source>
        <strain evidence="1 3">BIOML-A4</strain>
        <strain evidence="2 4">BIOML-A5</strain>
    </source>
</reference>
<name>A0A6N7SBN3_9FIRM</name>
<dbReference type="EMBL" id="WKPI01000055">
    <property type="protein sequence ID" value="MSC35091.1"/>
    <property type="molecule type" value="Genomic_DNA"/>
</dbReference>
<dbReference type="RefSeq" id="WP_154240625.1">
    <property type="nucleotide sequence ID" value="NZ_CALJPI010000267.1"/>
</dbReference>
<organism evidence="1 3">
    <name type="scientific">Holdemania massiliensis</name>
    <dbReference type="NCBI Taxonomy" id="1468449"/>
    <lineage>
        <taxon>Bacteria</taxon>
        <taxon>Bacillati</taxon>
        <taxon>Bacillota</taxon>
        <taxon>Erysipelotrichia</taxon>
        <taxon>Erysipelotrichales</taxon>
        <taxon>Erysipelotrichaceae</taxon>
        <taxon>Holdemania</taxon>
    </lineage>
</organism>
<dbReference type="AlphaFoldDB" id="A0A6N7SBN3"/>
<evidence type="ECO:0000313" key="4">
    <source>
        <dbReference type="Proteomes" id="UP000480929"/>
    </source>
</evidence>
<proteinExistence type="predicted"/>
<gene>
    <name evidence="2" type="ORF">GKD88_18410</name>
    <name evidence="1" type="ORF">GKE08_18500</name>
</gene>
<dbReference type="Proteomes" id="UP000480929">
    <property type="component" value="Unassembled WGS sequence"/>
</dbReference>
<evidence type="ECO:0000313" key="1">
    <source>
        <dbReference type="EMBL" id="MSA91314.1"/>
    </source>
</evidence>
<sequence>MKKLGKHLEITQKWTVIKAQGCLQQRHRHSQLLNRTTPVIYGRERRLFFFGLHLEFLPVESLQNNGATDPFK</sequence>